<evidence type="ECO:0000313" key="4">
    <source>
        <dbReference type="Proteomes" id="UP000467700"/>
    </source>
</evidence>
<keyword evidence="4" id="KW-1185">Reference proteome</keyword>
<feature type="transmembrane region" description="Helical" evidence="2">
    <location>
        <begin position="54"/>
        <end position="75"/>
    </location>
</feature>
<name>A0A8S0VUD3_CYCAE</name>
<proteinExistence type="predicted"/>
<evidence type="ECO:0000256" key="2">
    <source>
        <dbReference type="SAM" id="Phobius"/>
    </source>
</evidence>
<feature type="region of interest" description="Disordered" evidence="1">
    <location>
        <begin position="1"/>
        <end position="24"/>
    </location>
</feature>
<comment type="caution">
    <text evidence="3">The sequence shown here is derived from an EMBL/GenBank/DDBJ whole genome shotgun (WGS) entry which is preliminary data.</text>
</comment>
<dbReference type="AlphaFoldDB" id="A0A8S0VUD3"/>
<organism evidence="3 4">
    <name type="scientific">Cyclocybe aegerita</name>
    <name type="common">Black poplar mushroom</name>
    <name type="synonym">Agrocybe aegerita</name>
    <dbReference type="NCBI Taxonomy" id="1973307"/>
    <lineage>
        <taxon>Eukaryota</taxon>
        <taxon>Fungi</taxon>
        <taxon>Dikarya</taxon>
        <taxon>Basidiomycota</taxon>
        <taxon>Agaricomycotina</taxon>
        <taxon>Agaricomycetes</taxon>
        <taxon>Agaricomycetidae</taxon>
        <taxon>Agaricales</taxon>
        <taxon>Agaricineae</taxon>
        <taxon>Bolbitiaceae</taxon>
        <taxon>Cyclocybe</taxon>
    </lineage>
</organism>
<keyword evidence="2" id="KW-0812">Transmembrane</keyword>
<evidence type="ECO:0000313" key="3">
    <source>
        <dbReference type="EMBL" id="CAA7270029.1"/>
    </source>
</evidence>
<keyword evidence="2" id="KW-0472">Membrane</keyword>
<protein>
    <submittedName>
        <fullName evidence="3">Uncharacterized protein</fullName>
    </submittedName>
</protein>
<accession>A0A8S0VUD3</accession>
<evidence type="ECO:0000256" key="1">
    <source>
        <dbReference type="SAM" id="MobiDB-lite"/>
    </source>
</evidence>
<reference evidence="3 4" key="1">
    <citation type="submission" date="2020-01" db="EMBL/GenBank/DDBJ databases">
        <authorList>
            <person name="Gupta K D."/>
        </authorList>
    </citation>
    <scope>NUCLEOTIDE SEQUENCE [LARGE SCALE GENOMIC DNA]</scope>
</reference>
<keyword evidence="2" id="KW-1133">Transmembrane helix</keyword>
<dbReference type="EMBL" id="CACVBS010000084">
    <property type="protein sequence ID" value="CAA7270029.1"/>
    <property type="molecule type" value="Genomic_DNA"/>
</dbReference>
<dbReference type="Proteomes" id="UP000467700">
    <property type="component" value="Unassembled WGS sequence"/>
</dbReference>
<sequence>MSTPYTVLKQEQELEGESSTDGLLGEPSTVCHQCRCKERDGHDNPAGHIFRGRWSTIAVALLVLVATALSIMNAIHAAKAAKLLASCETKRIEDLPRPDPFIGLHGHPVK</sequence>
<gene>
    <name evidence="3" type="ORF">AAE3_LOCUS12299</name>
</gene>